<keyword evidence="2 4" id="KW-0547">Nucleotide-binding</keyword>
<dbReference type="Gene3D" id="3.40.50.10420">
    <property type="entry name" value="NagB/RpiA/CoA transferase-like"/>
    <property type="match status" value="1"/>
</dbReference>
<name>A0A5A9W7W8_9GAMM</name>
<comment type="caution">
    <text evidence="6">The sequence shown here is derived from an EMBL/GenBank/DDBJ whole genome shotgun (WGS) entry which is preliminary data.</text>
</comment>
<dbReference type="PANTHER" id="PTHR23407:SF1">
    <property type="entry name" value="5-FORMYLTETRAHYDROFOLATE CYCLO-LIGASE"/>
    <property type="match status" value="1"/>
</dbReference>
<protein>
    <recommendedName>
        <fullName evidence="5">5-formyltetrahydrofolate cyclo-ligase</fullName>
        <ecNumber evidence="5">6.3.3.2</ecNumber>
    </recommendedName>
</protein>
<proteinExistence type="inferred from homology"/>
<feature type="binding site" evidence="4">
    <location>
        <position position="49"/>
    </location>
    <ligand>
        <name>substrate</name>
    </ligand>
</feature>
<dbReference type="Proteomes" id="UP000325302">
    <property type="component" value="Unassembled WGS sequence"/>
</dbReference>
<accession>A0A5A9W7W8</accession>
<evidence type="ECO:0000313" key="6">
    <source>
        <dbReference type="EMBL" id="KAA0876208.1"/>
    </source>
</evidence>
<keyword evidence="5" id="KW-0460">Magnesium</keyword>
<evidence type="ECO:0000256" key="5">
    <source>
        <dbReference type="RuleBase" id="RU361279"/>
    </source>
</evidence>
<keyword evidence="5" id="KW-0479">Metal-binding</keyword>
<dbReference type="NCBIfam" id="TIGR02727">
    <property type="entry name" value="MTHFS_bact"/>
    <property type="match status" value="1"/>
</dbReference>
<keyword evidence="7" id="KW-1185">Reference proteome</keyword>
<keyword evidence="3 4" id="KW-0067">ATP-binding</keyword>
<dbReference type="InterPro" id="IPR024185">
    <property type="entry name" value="FTHF_cligase-like_sf"/>
</dbReference>
<evidence type="ECO:0000256" key="3">
    <source>
        <dbReference type="ARBA" id="ARBA00022840"/>
    </source>
</evidence>
<dbReference type="InterPro" id="IPR002698">
    <property type="entry name" value="FTHF_cligase"/>
</dbReference>
<comment type="catalytic activity">
    <reaction evidence="5">
        <text>(6S)-5-formyl-5,6,7,8-tetrahydrofolate + ATP = (6R)-5,10-methenyltetrahydrofolate + ADP + phosphate</text>
        <dbReference type="Rhea" id="RHEA:10488"/>
        <dbReference type="ChEBI" id="CHEBI:30616"/>
        <dbReference type="ChEBI" id="CHEBI:43474"/>
        <dbReference type="ChEBI" id="CHEBI:57455"/>
        <dbReference type="ChEBI" id="CHEBI:57457"/>
        <dbReference type="ChEBI" id="CHEBI:456216"/>
        <dbReference type="EC" id="6.3.3.2"/>
    </reaction>
</comment>
<gene>
    <name evidence="6" type="ORF">E1H14_00225</name>
</gene>
<sequence length="199" mass="22938">MDKKSLRQAMRQARRALKPDVQAERALSLASQLKQQLDIQRSQRLALYLANDGELDLTPTLKYFWEQGKELYLPVLHPLAHNRLLFVHYHPKTAMQKNQYGIWEPKWTGKNAVPTWTLDHVLLPLVAFDRQGGRLGMGGGYYDRSFAFLRQKGRMPGPKLIGIAHDFQEVERLDLEPWDIPLHAIATNNGYHLSKTLNC</sequence>
<dbReference type="InterPro" id="IPR037171">
    <property type="entry name" value="NagB/RpiA_transferase-like"/>
</dbReference>
<dbReference type="RefSeq" id="WP_149389462.1">
    <property type="nucleotide sequence ID" value="NZ_SMRS01000001.1"/>
</dbReference>
<dbReference type="GO" id="GO:0030272">
    <property type="term" value="F:5-formyltetrahydrofolate cyclo-ligase activity"/>
    <property type="evidence" value="ECO:0007669"/>
    <property type="project" value="UniProtKB-EC"/>
</dbReference>
<comment type="similarity">
    <text evidence="1 5">Belongs to the 5-formyltetrahydrofolate cyclo-ligase family.</text>
</comment>
<evidence type="ECO:0000256" key="4">
    <source>
        <dbReference type="PIRSR" id="PIRSR006806-1"/>
    </source>
</evidence>
<feature type="binding site" evidence="4">
    <location>
        <begin position="3"/>
        <end position="7"/>
    </location>
    <ligand>
        <name>ATP</name>
        <dbReference type="ChEBI" id="CHEBI:30616"/>
    </ligand>
</feature>
<feature type="binding site" evidence="4">
    <location>
        <begin position="134"/>
        <end position="142"/>
    </location>
    <ligand>
        <name>ATP</name>
        <dbReference type="ChEBI" id="CHEBI:30616"/>
    </ligand>
</feature>
<dbReference type="GO" id="GO:0005524">
    <property type="term" value="F:ATP binding"/>
    <property type="evidence" value="ECO:0007669"/>
    <property type="project" value="UniProtKB-KW"/>
</dbReference>
<reference evidence="6 7" key="1">
    <citation type="submission" date="2019-03" db="EMBL/GenBank/DDBJ databases">
        <title>Nitrincola sp. nov. isolated from an Indian soda lake.</title>
        <authorList>
            <person name="Joshi A."/>
            <person name="Thite S.V."/>
            <person name="Joseph N."/>
            <person name="Dhotre D."/>
            <person name="Moorthy M."/>
            <person name="Shouche Y.S."/>
        </authorList>
    </citation>
    <scope>NUCLEOTIDE SEQUENCE [LARGE SCALE GENOMIC DNA]</scope>
    <source>
        <strain evidence="6 7">MEB193</strain>
    </source>
</reference>
<dbReference type="PIRSF" id="PIRSF006806">
    <property type="entry name" value="FTHF_cligase"/>
    <property type="match status" value="1"/>
</dbReference>
<comment type="cofactor">
    <cofactor evidence="5">
        <name>Mg(2+)</name>
        <dbReference type="ChEBI" id="CHEBI:18420"/>
    </cofactor>
</comment>
<evidence type="ECO:0000256" key="2">
    <source>
        <dbReference type="ARBA" id="ARBA00022741"/>
    </source>
</evidence>
<evidence type="ECO:0000313" key="7">
    <source>
        <dbReference type="Proteomes" id="UP000325302"/>
    </source>
</evidence>
<dbReference type="Pfam" id="PF01812">
    <property type="entry name" value="5-FTHF_cyc-lig"/>
    <property type="match status" value="1"/>
</dbReference>
<feature type="binding site" evidence="4">
    <location>
        <position position="54"/>
    </location>
    <ligand>
        <name>substrate</name>
    </ligand>
</feature>
<dbReference type="OrthoDB" id="9801938at2"/>
<evidence type="ECO:0000256" key="1">
    <source>
        <dbReference type="ARBA" id="ARBA00010638"/>
    </source>
</evidence>
<dbReference type="GO" id="GO:0046872">
    <property type="term" value="F:metal ion binding"/>
    <property type="evidence" value="ECO:0007669"/>
    <property type="project" value="UniProtKB-KW"/>
</dbReference>
<dbReference type="EMBL" id="SMRS01000001">
    <property type="protein sequence ID" value="KAA0876208.1"/>
    <property type="molecule type" value="Genomic_DNA"/>
</dbReference>
<dbReference type="GO" id="GO:0009396">
    <property type="term" value="P:folic acid-containing compound biosynthetic process"/>
    <property type="evidence" value="ECO:0007669"/>
    <property type="project" value="TreeGrafter"/>
</dbReference>
<dbReference type="AlphaFoldDB" id="A0A5A9W7W8"/>
<dbReference type="EC" id="6.3.3.2" evidence="5"/>
<dbReference type="GO" id="GO:0035999">
    <property type="term" value="P:tetrahydrofolate interconversion"/>
    <property type="evidence" value="ECO:0007669"/>
    <property type="project" value="TreeGrafter"/>
</dbReference>
<organism evidence="6 7">
    <name type="scientific">Nitrincola tapanii</name>
    <dbReference type="NCBI Taxonomy" id="1708751"/>
    <lineage>
        <taxon>Bacteria</taxon>
        <taxon>Pseudomonadati</taxon>
        <taxon>Pseudomonadota</taxon>
        <taxon>Gammaproteobacteria</taxon>
        <taxon>Oceanospirillales</taxon>
        <taxon>Oceanospirillaceae</taxon>
        <taxon>Nitrincola</taxon>
    </lineage>
</organism>
<dbReference type="PANTHER" id="PTHR23407">
    <property type="entry name" value="ATPASE INHIBITOR/5-FORMYLTETRAHYDROFOLATE CYCLO-LIGASE"/>
    <property type="match status" value="1"/>
</dbReference>
<keyword evidence="6" id="KW-0436">Ligase</keyword>
<dbReference type="SUPFAM" id="SSF100950">
    <property type="entry name" value="NagB/RpiA/CoA transferase-like"/>
    <property type="match status" value="1"/>
</dbReference>